<keyword evidence="1" id="KW-0175">Coiled coil</keyword>
<organism evidence="3 4">
    <name type="scientific">Durusdinium trenchii</name>
    <dbReference type="NCBI Taxonomy" id="1381693"/>
    <lineage>
        <taxon>Eukaryota</taxon>
        <taxon>Sar</taxon>
        <taxon>Alveolata</taxon>
        <taxon>Dinophyceae</taxon>
        <taxon>Suessiales</taxon>
        <taxon>Symbiodiniaceae</taxon>
        <taxon>Durusdinium</taxon>
    </lineage>
</organism>
<protein>
    <submittedName>
        <fullName evidence="3">Uncharacterized protein</fullName>
    </submittedName>
</protein>
<sequence>MAAGALVQQLREALASEKQSKATAIEVLEEEMQAQRAVAQEATQQELHDGEERWSSELATQALREETAVRGLKEEVEMLKLQAEHWRLLEVAEKATKDQTEASLLSSQLAAGEQQVQLYRLRGEAAAEAEAQMVISRLEMSLEEGARHQKEAIELRAMLGALRERCQRQEQALARQRATARSNLPRPPPLGRAARESGALRGLASRVQAEVHLKTVNEEAEDAKIEKDAFSAEGSISEASFQPDVFTAARDLQEEGHFQWRGEDSPTSSILDAFAVARGSLPREPSTTSLSEASLDPFAVVRGRRLGARQTGSDRFFCRFRRTGKTRRQISTGEVFRTYGRDRSQSRSFPAMTVVRLHDLPEPVLELLMMMCLVDAAYDCTSVDEDDMCWPPVVQRIMGREHAAKLFRAHFDGNTAAEDRFSPRAGNRKHRCISSAEEFTGDAVRGILREMVGLAFSAAGDEFVQPAQLNLGAPGIDNSTLDEPPAEAPNTWSLDDVMLATWRCTVRFLLTSENGCTHTDAGVSTPVPRTRGKGSIPAMRASRRFRSVGLAVKNFWQQAVFVEATSVRRPARGVRAERVRLGVVKRGERAGSDVRHREGTELSSAAERLQKRLGNFVEQHAQQVEEMALRNTAVAPFWKQAAESLLKVENLQRCFTTSCFTALQRLILHSFKSLFPKLERLELFQCWLGAGNFLDTGDLAELPALSSLGIWGLKNTQISLPDRWPSFRLDELCLDPVEATAWPRLGGATRPFLCSRPRSLQRLHLCTSRPRLALASVPTSLQVLSLTTSAQANTSRRTERKTGEFWALRSRIRLVLRRDLSNPFVEAFVLLDEHVQQLLPSLPQLVDLVLSGHVRLGPCSRAGASGISAKAGVEITDAAQFWPEGRISAAGSYQIRPAPSFPSPPLTVSSGPIGPSTSMRLTPPAAPVPAAPLAAPALPMAPALAMSAPPTSALPAPPGSFGVTRSSGLGPPIPTTSAGSVPAVPLPPWPEFRFTAESPKGVPKETRRTAAGGRELRDMAADVRKLSQGQEQLWQEFEHLKREAQHQNQYLSQLKGHLRAPERPQSIEDPPLRARAPWAASAKSAPKPTTDAADGEAGAGEASPEPKKGWDDSFADCLLCGK</sequence>
<dbReference type="Proteomes" id="UP001642484">
    <property type="component" value="Unassembled WGS sequence"/>
</dbReference>
<evidence type="ECO:0000313" key="4">
    <source>
        <dbReference type="Proteomes" id="UP001642484"/>
    </source>
</evidence>
<name>A0ABP0QHC2_9DINO</name>
<feature type="region of interest" description="Disordered" evidence="2">
    <location>
        <begin position="995"/>
        <end position="1015"/>
    </location>
</feature>
<reference evidence="3 4" key="1">
    <citation type="submission" date="2024-02" db="EMBL/GenBank/DDBJ databases">
        <authorList>
            <person name="Chen Y."/>
            <person name="Shah S."/>
            <person name="Dougan E. K."/>
            <person name="Thang M."/>
            <person name="Chan C."/>
        </authorList>
    </citation>
    <scope>NUCLEOTIDE SEQUENCE [LARGE SCALE GENOMIC DNA]</scope>
</reference>
<feature type="compositionally biased region" description="Low complexity" evidence="2">
    <location>
        <begin position="172"/>
        <end position="181"/>
    </location>
</feature>
<feature type="compositionally biased region" description="Low complexity" evidence="2">
    <location>
        <begin position="1073"/>
        <end position="1102"/>
    </location>
</feature>
<comment type="caution">
    <text evidence="3">The sequence shown here is derived from an EMBL/GenBank/DDBJ whole genome shotgun (WGS) entry which is preliminary data.</text>
</comment>
<accession>A0ABP0QHC2</accession>
<evidence type="ECO:0000256" key="1">
    <source>
        <dbReference type="SAM" id="Coils"/>
    </source>
</evidence>
<feature type="compositionally biased region" description="Polar residues" evidence="2">
    <location>
        <begin position="906"/>
        <end position="920"/>
    </location>
</feature>
<evidence type="ECO:0000256" key="2">
    <source>
        <dbReference type="SAM" id="MobiDB-lite"/>
    </source>
</evidence>
<proteinExistence type="predicted"/>
<dbReference type="EMBL" id="CAXAMN010024561">
    <property type="protein sequence ID" value="CAK9087675.1"/>
    <property type="molecule type" value="Genomic_DNA"/>
</dbReference>
<keyword evidence="4" id="KW-1185">Reference proteome</keyword>
<gene>
    <name evidence="3" type="ORF">CCMP2556_LOCUS42361</name>
</gene>
<feature type="region of interest" description="Disordered" evidence="2">
    <location>
        <begin position="172"/>
        <end position="199"/>
    </location>
</feature>
<feature type="coiled-coil region" evidence="1">
    <location>
        <begin position="206"/>
        <end position="233"/>
    </location>
</feature>
<evidence type="ECO:0000313" key="3">
    <source>
        <dbReference type="EMBL" id="CAK9087675.1"/>
    </source>
</evidence>
<feature type="compositionally biased region" description="Basic and acidic residues" evidence="2">
    <location>
        <begin position="1002"/>
        <end position="1015"/>
    </location>
</feature>
<feature type="region of interest" description="Disordered" evidence="2">
    <location>
        <begin position="1058"/>
        <end position="1112"/>
    </location>
</feature>
<feature type="compositionally biased region" description="Basic and acidic residues" evidence="2">
    <location>
        <begin position="1059"/>
        <end position="1072"/>
    </location>
</feature>
<feature type="coiled-coil region" evidence="1">
    <location>
        <begin position="11"/>
        <end position="45"/>
    </location>
</feature>
<feature type="region of interest" description="Disordered" evidence="2">
    <location>
        <begin position="900"/>
        <end position="924"/>
    </location>
</feature>